<dbReference type="Proteomes" id="UP000245626">
    <property type="component" value="Unassembled WGS sequence"/>
</dbReference>
<reference evidence="1 2" key="1">
    <citation type="journal article" date="2018" name="Mol. Biol. Evol.">
        <title>Broad Genomic Sampling Reveals a Smut Pathogenic Ancestry of the Fungal Clade Ustilaginomycotina.</title>
        <authorList>
            <person name="Kijpornyongpan T."/>
            <person name="Mondo S.J."/>
            <person name="Barry K."/>
            <person name="Sandor L."/>
            <person name="Lee J."/>
            <person name="Lipzen A."/>
            <person name="Pangilinan J."/>
            <person name="LaButti K."/>
            <person name="Hainaut M."/>
            <person name="Henrissat B."/>
            <person name="Grigoriev I.V."/>
            <person name="Spatafora J.W."/>
            <person name="Aime M.C."/>
        </authorList>
    </citation>
    <scope>NUCLEOTIDE SEQUENCE [LARGE SCALE GENOMIC DNA]</scope>
    <source>
        <strain evidence="1 2">SA 807</strain>
    </source>
</reference>
<dbReference type="EMBL" id="KZ820434">
    <property type="protein sequence ID" value="PWN47433.1"/>
    <property type="molecule type" value="Genomic_DNA"/>
</dbReference>
<sequence>PPKPRDCWKYTAQIKSALNVVESNPEYGVNKENVLLIGICWLNEDDRSAGSVKDGEIYFGRNLWQRGGSSVGPKFSDGSRISSYQVADRLLDWLFDKKIFPNLNQVSLVGHSLGAQFVQRYAMLKKTRPYDPNLRFWVGNPGSFVWPSDRRPLVNESCERPLDWPYGLNNLSSIPKYARRDVEASKDGVVQRFLTRKVHYAFALLDNGQGDTHCQSMLQGWNHLDRGCKYVQELAQVTGEGDFPFPTQTVDFVANTSHQDFPMMSTNSSLRRIFLDEFDVRHQPLTNVSDPGERLGMRKKKFATPGNEKASLALFLGSVSLVCLVYIALPFLF</sequence>
<feature type="non-terminal residue" evidence="1">
    <location>
        <position position="333"/>
    </location>
</feature>
<gene>
    <name evidence="1" type="ORF">IE53DRAFT_294175</name>
</gene>
<keyword evidence="2" id="KW-1185">Reference proteome</keyword>
<evidence type="ECO:0000313" key="1">
    <source>
        <dbReference type="EMBL" id="PWN47433.1"/>
    </source>
</evidence>
<feature type="non-terminal residue" evidence="1">
    <location>
        <position position="1"/>
    </location>
</feature>
<evidence type="ECO:0000313" key="2">
    <source>
        <dbReference type="Proteomes" id="UP000245626"/>
    </source>
</evidence>
<accession>A0ACD0NNL5</accession>
<protein>
    <submittedName>
        <fullName evidence="1">Uncharacterized protein</fullName>
    </submittedName>
</protein>
<organism evidence="1 2">
    <name type="scientific">Violaceomyces palustris</name>
    <dbReference type="NCBI Taxonomy" id="1673888"/>
    <lineage>
        <taxon>Eukaryota</taxon>
        <taxon>Fungi</taxon>
        <taxon>Dikarya</taxon>
        <taxon>Basidiomycota</taxon>
        <taxon>Ustilaginomycotina</taxon>
        <taxon>Ustilaginomycetes</taxon>
        <taxon>Violaceomycetales</taxon>
        <taxon>Violaceomycetaceae</taxon>
        <taxon>Violaceomyces</taxon>
    </lineage>
</organism>
<name>A0ACD0NNL5_9BASI</name>
<proteinExistence type="predicted"/>